<comment type="similarity">
    <text evidence="1">Belongs to the paxM FAD-dependent monooxygenase family.</text>
</comment>
<keyword evidence="3" id="KW-0274">FAD</keyword>
<keyword evidence="4" id="KW-0560">Oxidoreductase</keyword>
<accession>A0A0U5CFR5</accession>
<sequence length="445" mass="49820">MIQQTRPCKVIIAGGGIAGLGLAVMLEKHGVEYTLLEAYPEIVAPAGAGICMLPHGLRILDQLGCYEALVSKVQDVMEIMSYRDQSGEELVTLDGFTVKNVERHGYSTLWVGRRELLQVMYDCIRDKSKLLTKKRVESVRQLDKGIEVTTADGSVYRGDILVGTDGVHSQVRMEMVRHATEQGIAEDYAEEDSINPGQVRVLIRGVDCSPGIPRGYLAFGVNEGFSNVIGTGPKGRVYWFVTRKMDKTYFGSDIPKFTKGDEERFVREHWDDQITADVQFSDLYKAKQDVIHTPLREFVYRKWHLNRMIVLGDASHKMTPVLGQGGNQALETVAALTNSLMAALKRPNSNRLSVSEIDAMFTEVQNLRAPRAAKMMVESHEQQCMHALETPELREVMLHQFPQMAADLVPTFWDATIAPAVSIKTLPVPKRGRMVPFEDEIRAKL</sequence>
<evidence type="ECO:0000256" key="2">
    <source>
        <dbReference type="ARBA" id="ARBA00022630"/>
    </source>
</evidence>
<keyword evidence="2" id="KW-0285">Flavoprotein</keyword>
<dbReference type="Pfam" id="PF01494">
    <property type="entry name" value="FAD_binding_3"/>
    <property type="match status" value="1"/>
</dbReference>
<dbReference type="InterPro" id="IPR002938">
    <property type="entry name" value="FAD-bd"/>
</dbReference>
<dbReference type="SUPFAM" id="SSF51905">
    <property type="entry name" value="FAD/NAD(P)-binding domain"/>
    <property type="match status" value="1"/>
</dbReference>
<dbReference type="Proteomes" id="UP000054771">
    <property type="component" value="Unassembled WGS sequence"/>
</dbReference>
<evidence type="ECO:0000313" key="6">
    <source>
        <dbReference type="EMBL" id="CEL09276.1"/>
    </source>
</evidence>
<dbReference type="GO" id="GO:0004497">
    <property type="term" value="F:monooxygenase activity"/>
    <property type="evidence" value="ECO:0007669"/>
    <property type="project" value="InterPro"/>
</dbReference>
<evidence type="ECO:0000256" key="3">
    <source>
        <dbReference type="ARBA" id="ARBA00022827"/>
    </source>
</evidence>
<dbReference type="InterPro" id="IPR036188">
    <property type="entry name" value="FAD/NAD-bd_sf"/>
</dbReference>
<evidence type="ECO:0000259" key="5">
    <source>
        <dbReference type="Pfam" id="PF01494"/>
    </source>
</evidence>
<dbReference type="EMBL" id="CDMC01000013">
    <property type="protein sequence ID" value="CEL09276.1"/>
    <property type="molecule type" value="Genomic_DNA"/>
</dbReference>
<name>A0A0U5CFR5_ASPCI</name>
<dbReference type="PANTHER" id="PTHR47356">
    <property type="entry name" value="FAD-DEPENDENT MONOOXYGENASE ASQG-RELATED"/>
    <property type="match status" value="1"/>
</dbReference>
<dbReference type="GO" id="GO:0071949">
    <property type="term" value="F:FAD binding"/>
    <property type="evidence" value="ECO:0007669"/>
    <property type="project" value="InterPro"/>
</dbReference>
<feature type="domain" description="FAD-binding" evidence="5">
    <location>
        <begin position="8"/>
        <end position="345"/>
    </location>
</feature>
<gene>
    <name evidence="6" type="ORF">ASPCAL12415</name>
</gene>
<organism evidence="6 7">
    <name type="scientific">Aspergillus calidoustus</name>
    <dbReference type="NCBI Taxonomy" id="454130"/>
    <lineage>
        <taxon>Eukaryota</taxon>
        <taxon>Fungi</taxon>
        <taxon>Dikarya</taxon>
        <taxon>Ascomycota</taxon>
        <taxon>Pezizomycotina</taxon>
        <taxon>Eurotiomycetes</taxon>
        <taxon>Eurotiomycetidae</taxon>
        <taxon>Eurotiales</taxon>
        <taxon>Aspergillaceae</taxon>
        <taxon>Aspergillus</taxon>
        <taxon>Aspergillus subgen. Nidulantes</taxon>
    </lineage>
</organism>
<dbReference type="InterPro" id="IPR050562">
    <property type="entry name" value="FAD_mOase_fung"/>
</dbReference>
<dbReference type="OrthoDB" id="10029326at2759"/>
<evidence type="ECO:0000256" key="1">
    <source>
        <dbReference type="ARBA" id="ARBA00007992"/>
    </source>
</evidence>
<dbReference type="STRING" id="454130.A0A0U5CFR5"/>
<dbReference type="OMA" id="HYRRIIT"/>
<reference evidence="7" key="1">
    <citation type="journal article" date="2016" name="Genome Announc.">
        <title>Draft genome sequences of fungus Aspergillus calidoustus.</title>
        <authorList>
            <person name="Horn F."/>
            <person name="Linde J."/>
            <person name="Mattern D.J."/>
            <person name="Walther G."/>
            <person name="Guthke R."/>
            <person name="Scherlach K."/>
            <person name="Martin K."/>
            <person name="Brakhage A.A."/>
            <person name="Petzke L."/>
            <person name="Valiante V."/>
        </authorList>
    </citation>
    <scope>NUCLEOTIDE SEQUENCE [LARGE SCALE GENOMIC DNA]</scope>
    <source>
        <strain evidence="7">SF006504</strain>
    </source>
</reference>
<dbReference type="PANTHER" id="PTHR47356:SF2">
    <property type="entry name" value="FAD-BINDING DOMAIN-CONTAINING PROTEIN-RELATED"/>
    <property type="match status" value="1"/>
</dbReference>
<protein>
    <recommendedName>
        <fullName evidence="5">FAD-binding domain-containing protein</fullName>
    </recommendedName>
</protein>
<dbReference type="PRINTS" id="PR00420">
    <property type="entry name" value="RNGMNOXGNASE"/>
</dbReference>
<keyword evidence="7" id="KW-1185">Reference proteome</keyword>
<dbReference type="Gene3D" id="3.50.50.60">
    <property type="entry name" value="FAD/NAD(P)-binding domain"/>
    <property type="match status" value="1"/>
</dbReference>
<proteinExistence type="inferred from homology"/>
<dbReference type="AlphaFoldDB" id="A0A0U5CFR5"/>
<evidence type="ECO:0000256" key="4">
    <source>
        <dbReference type="ARBA" id="ARBA00023002"/>
    </source>
</evidence>
<evidence type="ECO:0000313" key="7">
    <source>
        <dbReference type="Proteomes" id="UP000054771"/>
    </source>
</evidence>